<evidence type="ECO:0000313" key="2">
    <source>
        <dbReference type="Proteomes" id="UP001239909"/>
    </source>
</evidence>
<keyword evidence="1" id="KW-0808">Transferase</keyword>
<dbReference type="InterPro" id="IPR029057">
    <property type="entry name" value="PRTase-like"/>
</dbReference>
<comment type="caution">
    <text evidence="1">The sequence shown here is derived from an EMBL/GenBank/DDBJ whole genome shotgun (WGS) entry which is preliminary data.</text>
</comment>
<reference evidence="1 2" key="1">
    <citation type="submission" date="2023-04" db="EMBL/GenBank/DDBJ databases">
        <title>Marinoamorphus aggregata gen. nov., sp. Nov., isolate from tissue of brittle star Ophioplocus japonicus.</title>
        <authorList>
            <person name="Kawano K."/>
            <person name="Sawayama S."/>
            <person name="Nakagawa S."/>
        </authorList>
    </citation>
    <scope>NUCLEOTIDE SEQUENCE [LARGE SCALE GENOMIC DNA]</scope>
    <source>
        <strain evidence="1 2">NKW23</strain>
    </source>
</reference>
<dbReference type="GO" id="GO:0016757">
    <property type="term" value="F:glycosyltransferase activity"/>
    <property type="evidence" value="ECO:0007669"/>
    <property type="project" value="UniProtKB-KW"/>
</dbReference>
<dbReference type="SUPFAM" id="SSF53271">
    <property type="entry name" value="PRTase-like"/>
    <property type="match status" value="1"/>
</dbReference>
<protein>
    <submittedName>
        <fullName evidence="1">Phosphoribosyltransferase family protein</fullName>
    </submittedName>
</protein>
<dbReference type="EMBL" id="BSYI01000016">
    <property type="protein sequence ID" value="GMG83177.1"/>
    <property type="molecule type" value="Genomic_DNA"/>
</dbReference>
<keyword evidence="1" id="KW-0328">Glycosyltransferase</keyword>
<organism evidence="1 2">
    <name type="scientific">Paralimibaculum aggregatum</name>
    <dbReference type="NCBI Taxonomy" id="3036245"/>
    <lineage>
        <taxon>Bacteria</taxon>
        <taxon>Pseudomonadati</taxon>
        <taxon>Pseudomonadota</taxon>
        <taxon>Alphaproteobacteria</taxon>
        <taxon>Rhodobacterales</taxon>
        <taxon>Paracoccaceae</taxon>
        <taxon>Paralimibaculum</taxon>
    </lineage>
</organism>
<name>A0ABQ6LIR6_9RHOB</name>
<gene>
    <name evidence="1" type="ORF">LNKW23_23900</name>
</gene>
<proteinExistence type="predicted"/>
<dbReference type="Proteomes" id="UP001239909">
    <property type="component" value="Unassembled WGS sequence"/>
</dbReference>
<keyword evidence="2" id="KW-1185">Reference proteome</keyword>
<dbReference type="Gene3D" id="3.40.50.2020">
    <property type="match status" value="1"/>
</dbReference>
<sequence>MLPATMIALLMDRPLLDLESFLAGRLPGQGTTRPLGRRIADLATVRRVLLVDDSVTSGQSIAAAKARVAAARPDLEPLVLAVIASPPARAFVDIHFDVCPMPRIFEWNLFNSWVCAEGCFDLDGIFCRDPSGAENDDGPRYRAFLRDVAPLRRPGQPLRRIVTARLGTYRAETEAWLARHGIAYERLDMLEDTTAEERREGRMHAPFKARIYASDPVTRLFVESDPEQAAEIARLSGKPVLSFAEMRIVDPAAASLPRAVAQLRRSRLVGRRLAAGLLNRLIRGRAG</sequence>
<accession>A0ABQ6LIR6</accession>
<evidence type="ECO:0000313" key="1">
    <source>
        <dbReference type="EMBL" id="GMG83177.1"/>
    </source>
</evidence>